<proteinExistence type="predicted"/>
<organism evidence="2 3">
    <name type="scientific">Leptosia nina</name>
    <dbReference type="NCBI Taxonomy" id="320188"/>
    <lineage>
        <taxon>Eukaryota</taxon>
        <taxon>Metazoa</taxon>
        <taxon>Ecdysozoa</taxon>
        <taxon>Arthropoda</taxon>
        <taxon>Hexapoda</taxon>
        <taxon>Insecta</taxon>
        <taxon>Pterygota</taxon>
        <taxon>Neoptera</taxon>
        <taxon>Endopterygota</taxon>
        <taxon>Lepidoptera</taxon>
        <taxon>Glossata</taxon>
        <taxon>Ditrysia</taxon>
        <taxon>Papilionoidea</taxon>
        <taxon>Pieridae</taxon>
        <taxon>Pierinae</taxon>
        <taxon>Leptosia</taxon>
    </lineage>
</organism>
<feature type="transmembrane region" description="Helical" evidence="1">
    <location>
        <begin position="53"/>
        <end position="73"/>
    </location>
</feature>
<evidence type="ECO:0000256" key="1">
    <source>
        <dbReference type="SAM" id="Phobius"/>
    </source>
</evidence>
<protein>
    <submittedName>
        <fullName evidence="2">Uncharacterized protein</fullName>
    </submittedName>
</protein>
<reference evidence="2 3" key="1">
    <citation type="submission" date="2023-11" db="EMBL/GenBank/DDBJ databases">
        <authorList>
            <person name="Okamura Y."/>
        </authorList>
    </citation>
    <scope>NUCLEOTIDE SEQUENCE [LARGE SCALE GENOMIC DNA]</scope>
</reference>
<evidence type="ECO:0000313" key="3">
    <source>
        <dbReference type="Proteomes" id="UP001497472"/>
    </source>
</evidence>
<dbReference type="Proteomes" id="UP001497472">
    <property type="component" value="Unassembled WGS sequence"/>
</dbReference>
<keyword evidence="3" id="KW-1185">Reference proteome</keyword>
<evidence type="ECO:0000313" key="2">
    <source>
        <dbReference type="EMBL" id="CAK1549273.1"/>
    </source>
</evidence>
<dbReference type="EMBL" id="CAVLEF010000011">
    <property type="protein sequence ID" value="CAK1549273.1"/>
    <property type="molecule type" value="Genomic_DNA"/>
</dbReference>
<dbReference type="AlphaFoldDB" id="A0AAV1JL11"/>
<keyword evidence="1" id="KW-0472">Membrane</keyword>
<comment type="caution">
    <text evidence="2">The sequence shown here is derived from an EMBL/GenBank/DDBJ whole genome shotgun (WGS) entry which is preliminary data.</text>
</comment>
<name>A0AAV1JL11_9NEOP</name>
<keyword evidence="1" id="KW-0812">Transmembrane</keyword>
<sequence length="95" mass="10983">MAQVSLELSTKWHLIVQRGLDSVTERLNTHYTVLLKPLETSVVSSVAARCLELITIVIRTACWIMVMVAIIYVPEKQFVQKWNINKIEQIQMEKN</sequence>
<keyword evidence="1" id="KW-1133">Transmembrane helix</keyword>
<accession>A0AAV1JL11</accession>
<gene>
    <name evidence="2" type="ORF">LNINA_LOCUS8585</name>
</gene>